<name>A0AAF3EUB5_9BILA</name>
<reference evidence="4" key="1">
    <citation type="submission" date="2024-02" db="UniProtKB">
        <authorList>
            <consortium name="WormBaseParasite"/>
        </authorList>
    </citation>
    <scope>IDENTIFICATION</scope>
</reference>
<dbReference type="Proteomes" id="UP000887575">
    <property type="component" value="Unassembled WGS sequence"/>
</dbReference>
<accession>A0AAF3EUB5</accession>
<dbReference type="AlphaFoldDB" id="A0AAF3EUB5"/>
<proteinExistence type="predicted"/>
<protein>
    <submittedName>
        <fullName evidence="4">Uncharacterized protein</fullName>
    </submittedName>
</protein>
<keyword evidence="3" id="KW-1185">Reference proteome</keyword>
<feature type="chain" id="PRO_5042221313" evidence="2">
    <location>
        <begin position="19"/>
        <end position="471"/>
    </location>
</feature>
<organism evidence="3 4">
    <name type="scientific">Mesorhabditis belari</name>
    <dbReference type="NCBI Taxonomy" id="2138241"/>
    <lineage>
        <taxon>Eukaryota</taxon>
        <taxon>Metazoa</taxon>
        <taxon>Ecdysozoa</taxon>
        <taxon>Nematoda</taxon>
        <taxon>Chromadorea</taxon>
        <taxon>Rhabditida</taxon>
        <taxon>Rhabditina</taxon>
        <taxon>Rhabditomorpha</taxon>
        <taxon>Rhabditoidea</taxon>
        <taxon>Rhabditidae</taxon>
        <taxon>Mesorhabditinae</taxon>
        <taxon>Mesorhabditis</taxon>
    </lineage>
</organism>
<evidence type="ECO:0000256" key="2">
    <source>
        <dbReference type="SAM" id="SignalP"/>
    </source>
</evidence>
<evidence type="ECO:0000313" key="3">
    <source>
        <dbReference type="Proteomes" id="UP000887575"/>
    </source>
</evidence>
<feature type="region of interest" description="Disordered" evidence="1">
    <location>
        <begin position="40"/>
        <end position="63"/>
    </location>
</feature>
<dbReference type="WBParaSite" id="MBELARI_LOCUS17194">
    <property type="protein sequence ID" value="MBELARI_LOCUS17194"/>
    <property type="gene ID" value="MBELARI_LOCUS17194"/>
</dbReference>
<dbReference type="InterPro" id="IPR013320">
    <property type="entry name" value="ConA-like_dom_sf"/>
</dbReference>
<evidence type="ECO:0000313" key="4">
    <source>
        <dbReference type="WBParaSite" id="MBELARI_LOCUS17194"/>
    </source>
</evidence>
<evidence type="ECO:0000256" key="1">
    <source>
        <dbReference type="SAM" id="MobiDB-lite"/>
    </source>
</evidence>
<feature type="signal peptide" evidence="2">
    <location>
        <begin position="1"/>
        <end position="18"/>
    </location>
</feature>
<sequence>MNLWTTFVLLFMIDETRGCLSSSSGGSFYGYGGSRAAASADDPNGGIEGGGTPETAFYDDSQSKTKTKGITFDEFETRKGQCERAQFKEYTAGEMRNIATIVDYPHKSELSVGEGGRLSCGFDQEREFCAWFNNGSVSFSKAIYRDAFNRERFDCTSPRGFGFDEYFLLAGGESLSGEEENRVAILQIDIPCQLGEGTLKFDFWTNSYSVQLKVCMQIEKQEEPICEYMTNPENPLTIPFPGSGDPFKLWIEVNGLDEKSIVLLDNIRYDGQLCQMKTATTDLQSAQKDARTLSICEVLPCNFNHGNTCFYSLNGIGSTSPWLLSDRFLGNKLTGVHKDDYNDIDRNLGYVYVGNDYAQTEEEVFVMESPKFVNDRSDVFLIFDLFLRSFGPQLRVCIDSFDYCPYSNPQVNKTKFWFIDQKVYLPVGMKKVYFIAGKVHKHQFLAVDNIRLEKEGNRGNPCKKFGRTSRF</sequence>
<dbReference type="SUPFAM" id="SSF49899">
    <property type="entry name" value="Concanavalin A-like lectins/glucanases"/>
    <property type="match status" value="1"/>
</dbReference>
<keyword evidence="2" id="KW-0732">Signal</keyword>